<dbReference type="PANTHER" id="PTHR14742">
    <property type="entry name" value="RIBONUCLEASE P SUBUNIT P21"/>
    <property type="match status" value="1"/>
</dbReference>
<accession>A0AAV7CQ04</accession>
<dbReference type="GO" id="GO:0008033">
    <property type="term" value="P:tRNA processing"/>
    <property type="evidence" value="ECO:0007669"/>
    <property type="project" value="TreeGrafter"/>
</dbReference>
<organism evidence="1 2">
    <name type="scientific">Engystomops pustulosus</name>
    <name type="common">Tungara frog</name>
    <name type="synonym">Physalaemus pustulosus</name>
    <dbReference type="NCBI Taxonomy" id="76066"/>
    <lineage>
        <taxon>Eukaryota</taxon>
        <taxon>Metazoa</taxon>
        <taxon>Chordata</taxon>
        <taxon>Craniata</taxon>
        <taxon>Vertebrata</taxon>
        <taxon>Euteleostomi</taxon>
        <taxon>Amphibia</taxon>
        <taxon>Batrachia</taxon>
        <taxon>Anura</taxon>
        <taxon>Neobatrachia</taxon>
        <taxon>Hyloidea</taxon>
        <taxon>Leptodactylidae</taxon>
        <taxon>Leiuperinae</taxon>
        <taxon>Engystomops</taxon>
    </lineage>
</organism>
<dbReference type="EMBL" id="WNYA01000002">
    <property type="protein sequence ID" value="KAG8587188.1"/>
    <property type="molecule type" value="Genomic_DNA"/>
</dbReference>
<keyword evidence="2" id="KW-1185">Reference proteome</keyword>
<protein>
    <submittedName>
        <fullName evidence="1">Uncharacterized protein</fullName>
    </submittedName>
</protein>
<comment type="caution">
    <text evidence="1">The sequence shown here is derived from an EMBL/GenBank/DDBJ whole genome shotgun (WGS) entry which is preliminary data.</text>
</comment>
<evidence type="ECO:0000313" key="1">
    <source>
        <dbReference type="EMBL" id="KAG8587188.1"/>
    </source>
</evidence>
<gene>
    <name evidence="1" type="ORF">GDO81_005596</name>
</gene>
<dbReference type="PANTHER" id="PTHR14742:SF0">
    <property type="entry name" value="RIBONUCLEASE P PROTEIN SUBUNIT P21"/>
    <property type="match status" value="1"/>
</dbReference>
<name>A0AAV7CQ04_ENGPU</name>
<reference evidence="1" key="1">
    <citation type="thesis" date="2020" institute="ProQuest LLC" country="789 East Eisenhower Parkway, Ann Arbor, MI, USA">
        <title>Comparative Genomics and Chromosome Evolution.</title>
        <authorList>
            <person name="Mudd A.B."/>
        </authorList>
    </citation>
    <scope>NUCLEOTIDE SEQUENCE</scope>
    <source>
        <strain evidence="1">237g6f4</strain>
        <tissue evidence="1">Blood</tissue>
    </source>
</reference>
<evidence type="ECO:0000313" key="2">
    <source>
        <dbReference type="Proteomes" id="UP000824782"/>
    </source>
</evidence>
<proteinExistence type="predicted"/>
<dbReference type="Proteomes" id="UP000824782">
    <property type="component" value="Unassembled WGS sequence"/>
</dbReference>
<dbReference type="AlphaFoldDB" id="A0AAV7CQ04"/>
<sequence length="121" mass="13683">MRVGSRAHISREELVVVPRVVQDYYIAGAAGVSSVSCVQLKGNMANQIKDKEAFERLNFLYQAAHCVLAANPENVELARFYCHTQKTIGKRLVLRHSKHSYYCHPGCSMVRALFLNFKVKV</sequence>
<dbReference type="GO" id="GO:0005655">
    <property type="term" value="C:nucleolar ribonuclease P complex"/>
    <property type="evidence" value="ECO:0007669"/>
    <property type="project" value="TreeGrafter"/>
</dbReference>